<sequence>MESVLKNVSSSVELLAVAAHSSVVEHWQEQTVSRAFQWASYCEHLHSRFHSNPTVRGTIEKQIQQTNQHLLSAFPGCTQVCFSDLSRLRHLLLQGLLTNPKLPLSIMKTLFDSKHPAERTYSENQDVHGLCNYIVRCKSACKVLRLLTDSLAVGAVGADAEVLGETLMERLEAVMSQSGDLCKAEHFLDSVLQGGEGATPHLCVVISAALLTRKKSAAETASHAVLLDWLLKRHSTLKHMVTEAPTALITDLVKRHLKFRDAYCNVLKEWASDMEYSLSEGEWTTQTNPTLTFQNLTQHFLTLFEACPSVRAEVEKELNILKKSDGDFEVGGLSVWGDLLSALNQ</sequence>
<dbReference type="GeneID" id="103380200"/>
<protein>
    <submittedName>
        <fullName evidence="1">FA complementation group F</fullName>
    </submittedName>
</protein>
<dbReference type="GeneTree" id="ENSGT00390000005623"/>
<evidence type="ECO:0000313" key="2">
    <source>
        <dbReference type="Proteomes" id="UP000265120"/>
    </source>
</evidence>
<proteinExistence type="predicted"/>
<dbReference type="Proteomes" id="UP000265120">
    <property type="component" value="Chromosome 6"/>
</dbReference>
<dbReference type="Ensembl" id="ENSCSET00000009853.1">
    <property type="protein sequence ID" value="ENSCSEP00000009739.1"/>
    <property type="gene ID" value="ENSCSEG00000006252.1"/>
</dbReference>
<organism evidence="1 2">
    <name type="scientific">Cynoglossus semilaevis</name>
    <name type="common">Tongue sole</name>
    <dbReference type="NCBI Taxonomy" id="244447"/>
    <lineage>
        <taxon>Eukaryota</taxon>
        <taxon>Metazoa</taxon>
        <taxon>Chordata</taxon>
        <taxon>Craniata</taxon>
        <taxon>Vertebrata</taxon>
        <taxon>Euteleostomi</taxon>
        <taxon>Actinopterygii</taxon>
        <taxon>Neopterygii</taxon>
        <taxon>Teleostei</taxon>
        <taxon>Neoteleostei</taxon>
        <taxon>Acanthomorphata</taxon>
        <taxon>Carangaria</taxon>
        <taxon>Pleuronectiformes</taxon>
        <taxon>Pleuronectoidei</taxon>
        <taxon>Cynoglossidae</taxon>
        <taxon>Cynoglossinae</taxon>
        <taxon>Cynoglossus</taxon>
    </lineage>
</organism>
<reference evidence="1 2" key="1">
    <citation type="journal article" date="2014" name="Nat. Genet.">
        <title>Whole-genome sequence of a flatfish provides insights into ZW sex chromosome evolution and adaptation to a benthic lifestyle.</title>
        <authorList>
            <person name="Chen S."/>
            <person name="Zhang G."/>
            <person name="Shao C."/>
            <person name="Huang Q."/>
            <person name="Liu G."/>
            <person name="Zhang P."/>
            <person name="Song W."/>
            <person name="An N."/>
            <person name="Chalopin D."/>
            <person name="Volff J.N."/>
            <person name="Hong Y."/>
            <person name="Li Q."/>
            <person name="Sha Z."/>
            <person name="Zhou H."/>
            <person name="Xie M."/>
            <person name="Yu Q."/>
            <person name="Liu Y."/>
            <person name="Xiang H."/>
            <person name="Wang N."/>
            <person name="Wu K."/>
            <person name="Yang C."/>
            <person name="Zhou Q."/>
            <person name="Liao X."/>
            <person name="Yang L."/>
            <person name="Hu Q."/>
            <person name="Zhang J."/>
            <person name="Meng L."/>
            <person name="Jin L."/>
            <person name="Tian Y."/>
            <person name="Lian J."/>
            <person name="Yang J."/>
            <person name="Miao G."/>
            <person name="Liu S."/>
            <person name="Liang Z."/>
            <person name="Yan F."/>
            <person name="Li Y."/>
            <person name="Sun B."/>
            <person name="Zhang H."/>
            <person name="Zhang J."/>
            <person name="Zhu Y."/>
            <person name="Du M."/>
            <person name="Zhao Y."/>
            <person name="Schartl M."/>
            <person name="Tang Q."/>
            <person name="Wang J."/>
        </authorList>
    </citation>
    <scope>NUCLEOTIDE SEQUENCE</scope>
</reference>
<dbReference type="RefSeq" id="XP_008310263.1">
    <property type="nucleotide sequence ID" value="XM_008312041.3"/>
</dbReference>
<reference evidence="1" key="3">
    <citation type="submission" date="2025-09" db="UniProtKB">
        <authorList>
            <consortium name="Ensembl"/>
        </authorList>
    </citation>
    <scope>IDENTIFICATION</scope>
</reference>
<dbReference type="OMA" id="LQWARYL"/>
<dbReference type="PANTHER" id="PTHR14449">
    <property type="entry name" value="FANCONI ANEMIA GROUP F PROTEIN FANCF"/>
    <property type="match status" value="1"/>
</dbReference>
<reference evidence="1" key="2">
    <citation type="submission" date="2025-08" db="UniProtKB">
        <authorList>
            <consortium name="Ensembl"/>
        </authorList>
    </citation>
    <scope>IDENTIFICATION</scope>
</reference>
<dbReference type="InterPro" id="IPR035428">
    <property type="entry name" value="FANCF"/>
</dbReference>
<evidence type="ECO:0000313" key="1">
    <source>
        <dbReference type="Ensembl" id="ENSCSEP00000009739.1"/>
    </source>
</evidence>
<dbReference type="InterPro" id="IPR038505">
    <property type="entry name" value="FANCF_C_sf"/>
</dbReference>
<dbReference type="Gene3D" id="1.25.40.490">
    <property type="match status" value="1"/>
</dbReference>
<keyword evidence="2" id="KW-1185">Reference proteome</keyword>
<dbReference type="PANTHER" id="PTHR14449:SF2">
    <property type="entry name" value="FANCONI ANEMIA GROUP F PROTEIN"/>
    <property type="match status" value="1"/>
</dbReference>
<dbReference type="KEGG" id="csem:103380200"/>
<dbReference type="STRING" id="244447.ENSCSEP00000009739"/>
<accession>A0A3P8V6K7</accession>
<dbReference type="GO" id="GO:0036297">
    <property type="term" value="P:interstrand cross-link repair"/>
    <property type="evidence" value="ECO:0007669"/>
    <property type="project" value="InterPro"/>
</dbReference>
<dbReference type="CTD" id="2188"/>
<name>A0A3P8V6K7_CYNSE</name>
<dbReference type="AlphaFoldDB" id="A0A3P8V6K7"/>
<dbReference type="Pfam" id="PF11107">
    <property type="entry name" value="FANCF"/>
    <property type="match status" value="1"/>
</dbReference>
<dbReference type="InParanoid" id="A0A3P8V6K7"/>
<dbReference type="GO" id="GO:0043240">
    <property type="term" value="C:Fanconi anaemia nuclear complex"/>
    <property type="evidence" value="ECO:0007669"/>
    <property type="project" value="InterPro"/>
</dbReference>
<dbReference type="OrthoDB" id="6429998at2759"/>